<dbReference type="SMART" id="SM00088">
    <property type="entry name" value="PINT"/>
    <property type="match status" value="1"/>
</dbReference>
<dbReference type="PROSITE" id="PS50005">
    <property type="entry name" value="TPR"/>
    <property type="match status" value="1"/>
</dbReference>
<evidence type="ECO:0000313" key="7">
    <source>
        <dbReference type="Proteomes" id="UP000009168"/>
    </source>
</evidence>
<dbReference type="STRING" id="312017.I7M3G9"/>
<dbReference type="PANTHER" id="PTHR10758:SF2">
    <property type="entry name" value="26S PROTEASOME NON-ATPASE REGULATORY SUBUNIT 3"/>
    <property type="match status" value="1"/>
</dbReference>
<dbReference type="Pfam" id="PF01399">
    <property type="entry name" value="PCI"/>
    <property type="match status" value="1"/>
</dbReference>
<dbReference type="InterPro" id="IPR000717">
    <property type="entry name" value="PCI_dom"/>
</dbReference>
<dbReference type="SUPFAM" id="SSF46785">
    <property type="entry name" value="Winged helix' DNA-binding domain"/>
    <property type="match status" value="1"/>
</dbReference>
<dbReference type="Proteomes" id="UP000009168">
    <property type="component" value="Unassembled WGS sequence"/>
</dbReference>
<dbReference type="PROSITE" id="PS50250">
    <property type="entry name" value="PCI"/>
    <property type="match status" value="1"/>
</dbReference>
<accession>I7M3G9</accession>
<dbReference type="InParanoid" id="I7M3G9"/>
<dbReference type="InterPro" id="IPR019734">
    <property type="entry name" value="TPR_rpt"/>
</dbReference>
<dbReference type="RefSeq" id="XP_001023373.2">
    <property type="nucleotide sequence ID" value="XM_001023373.3"/>
</dbReference>
<evidence type="ECO:0000256" key="1">
    <source>
        <dbReference type="ARBA" id="ARBA00007912"/>
    </source>
</evidence>
<dbReference type="InterPro" id="IPR057985">
    <property type="entry name" value="TPR_PSMD3_N"/>
</dbReference>
<evidence type="ECO:0000256" key="3">
    <source>
        <dbReference type="PROSITE-ProRule" id="PRU00339"/>
    </source>
</evidence>
<evidence type="ECO:0000256" key="4">
    <source>
        <dbReference type="SAM" id="MobiDB-lite"/>
    </source>
</evidence>
<dbReference type="GO" id="GO:0042176">
    <property type="term" value="P:regulation of protein catabolic process"/>
    <property type="evidence" value="ECO:0007669"/>
    <property type="project" value="InterPro"/>
</dbReference>
<dbReference type="HOGENOM" id="CLU_019858_1_2_1"/>
<evidence type="ECO:0000259" key="5">
    <source>
        <dbReference type="PROSITE" id="PS50250"/>
    </source>
</evidence>
<sequence length="483" mass="56962">MSQAKDDKNNKDNQAKKVEKKEEVVKKPVTLLEELRNQVLTIEKAITQSDLKTVQKTCKGMRRFKKYLKSHHFAKIWAAIFPNETEYNFESFEDFDKTFEENFDISKKKVQKISKAPEFDFFFKILLLCYFLQINKVDQAYDLAGKLFNRVSEVNKKHFEQLSAFVYFYYARTREIKNQIIEIREELFEAYRLACIKHNDLAQATLINAILRNYLHYNHYEAAQHFVSKITFPENVSNNELIRFLYYTGRIKAVQVEYSEAFNYLNQALKKSPDNSALGFRIEAQKLAIIVEFLMGNIPSRDIFTKQEFWKPLYPYYKLVQSVLRGNLLDFNKVVAQYANLFIKDKNFSLIQRLQQTVIKTGLRKINLSYSRISFTDIAQKLDLKKNSDVEFIVAKAIRDGILNAKIDHENQYIVIKQENDIYSTNQPQDAFAKRISYCLNLHNSATKALQYPDTNYQYQNKSDDENDDDEDIDIYKIMEEDS</sequence>
<evidence type="ECO:0000256" key="2">
    <source>
        <dbReference type="ARBA" id="ARBA00022942"/>
    </source>
</evidence>
<keyword evidence="7" id="KW-1185">Reference proteome</keyword>
<proteinExistence type="inferred from homology"/>
<keyword evidence="3" id="KW-0802">TPR repeat</keyword>
<dbReference type="PANTHER" id="PTHR10758">
    <property type="entry name" value="26S PROTEASOME NON-ATPASE REGULATORY SUBUNIT 3/COP9 SIGNALOSOME COMPLEX SUBUNIT 3"/>
    <property type="match status" value="1"/>
</dbReference>
<comment type="similarity">
    <text evidence="1">Belongs to the proteasome subunit S3 family.</text>
</comment>
<feature type="region of interest" description="Disordered" evidence="4">
    <location>
        <begin position="1"/>
        <end position="22"/>
    </location>
</feature>
<gene>
    <name evidence="6" type="ORF">TTHERM_00446090</name>
</gene>
<feature type="repeat" description="TPR" evidence="3">
    <location>
        <begin position="242"/>
        <end position="275"/>
    </location>
</feature>
<name>I7M3G9_TETTS</name>
<dbReference type="InterPro" id="IPR050756">
    <property type="entry name" value="CSN3"/>
</dbReference>
<dbReference type="GO" id="GO:0008541">
    <property type="term" value="C:proteasome regulatory particle, lid subcomplex"/>
    <property type="evidence" value="ECO:0007669"/>
    <property type="project" value="TreeGrafter"/>
</dbReference>
<dbReference type="InterPro" id="IPR013586">
    <property type="entry name" value="PSMD3_C"/>
</dbReference>
<dbReference type="GeneID" id="7843794"/>
<dbReference type="SMART" id="SM00753">
    <property type="entry name" value="PAM"/>
    <property type="match status" value="1"/>
</dbReference>
<dbReference type="FunCoup" id="I7M3G9">
    <property type="interactions" value="721"/>
</dbReference>
<dbReference type="GO" id="GO:0030234">
    <property type="term" value="F:enzyme regulator activity"/>
    <property type="evidence" value="ECO:0007669"/>
    <property type="project" value="InterPro"/>
</dbReference>
<organism evidence="6 7">
    <name type="scientific">Tetrahymena thermophila (strain SB210)</name>
    <dbReference type="NCBI Taxonomy" id="312017"/>
    <lineage>
        <taxon>Eukaryota</taxon>
        <taxon>Sar</taxon>
        <taxon>Alveolata</taxon>
        <taxon>Ciliophora</taxon>
        <taxon>Intramacronucleata</taxon>
        <taxon>Oligohymenophorea</taxon>
        <taxon>Hymenostomatida</taxon>
        <taxon>Tetrahymenina</taxon>
        <taxon>Tetrahymenidae</taxon>
        <taxon>Tetrahymena</taxon>
    </lineage>
</organism>
<feature type="domain" description="PCI" evidence="5">
    <location>
        <begin position="242"/>
        <end position="421"/>
    </location>
</feature>
<dbReference type="KEGG" id="tet:TTHERM_00446090"/>
<dbReference type="OrthoDB" id="1713558at2759"/>
<dbReference type="EMBL" id="GG662504">
    <property type="protein sequence ID" value="EAS03128.2"/>
    <property type="molecule type" value="Genomic_DNA"/>
</dbReference>
<keyword evidence="2 6" id="KW-0647">Proteasome</keyword>
<protein>
    <submittedName>
        <fullName evidence="6">26S proteasome non-ATPase regulatory subunit 3, putative</fullName>
    </submittedName>
</protein>
<dbReference type="AlphaFoldDB" id="I7M3G9"/>
<dbReference type="InterPro" id="IPR036390">
    <property type="entry name" value="WH_DNA-bd_sf"/>
</dbReference>
<dbReference type="OMA" id="AKVYFYF"/>
<evidence type="ECO:0000313" key="6">
    <source>
        <dbReference type="EMBL" id="EAS03128.2"/>
    </source>
</evidence>
<dbReference type="eggNOG" id="KOG2581">
    <property type="taxonomic scope" value="Eukaryota"/>
</dbReference>
<dbReference type="Pfam" id="PF25573">
    <property type="entry name" value="TPR_PSMD3_N"/>
    <property type="match status" value="1"/>
</dbReference>
<dbReference type="GO" id="GO:0006511">
    <property type="term" value="P:ubiquitin-dependent protein catabolic process"/>
    <property type="evidence" value="ECO:0007669"/>
    <property type="project" value="TreeGrafter"/>
</dbReference>
<dbReference type="Pfam" id="PF08375">
    <property type="entry name" value="Rpn3_C"/>
    <property type="match status" value="1"/>
</dbReference>
<reference evidence="7" key="1">
    <citation type="journal article" date="2006" name="PLoS Biol.">
        <title>Macronuclear genome sequence of the ciliate Tetrahymena thermophila, a model eukaryote.</title>
        <authorList>
            <person name="Eisen J.A."/>
            <person name="Coyne R.S."/>
            <person name="Wu M."/>
            <person name="Wu D."/>
            <person name="Thiagarajan M."/>
            <person name="Wortman J.R."/>
            <person name="Badger J.H."/>
            <person name="Ren Q."/>
            <person name="Amedeo P."/>
            <person name="Jones K.M."/>
            <person name="Tallon L.J."/>
            <person name="Delcher A.L."/>
            <person name="Salzberg S.L."/>
            <person name="Silva J.C."/>
            <person name="Haas B.J."/>
            <person name="Majoros W.H."/>
            <person name="Farzad M."/>
            <person name="Carlton J.M."/>
            <person name="Smith R.K. Jr."/>
            <person name="Garg J."/>
            <person name="Pearlman R.E."/>
            <person name="Karrer K.M."/>
            <person name="Sun L."/>
            <person name="Manning G."/>
            <person name="Elde N.C."/>
            <person name="Turkewitz A.P."/>
            <person name="Asai D.J."/>
            <person name="Wilkes D.E."/>
            <person name="Wang Y."/>
            <person name="Cai H."/>
            <person name="Collins K."/>
            <person name="Stewart B.A."/>
            <person name="Lee S.R."/>
            <person name="Wilamowska K."/>
            <person name="Weinberg Z."/>
            <person name="Ruzzo W.L."/>
            <person name="Wloga D."/>
            <person name="Gaertig J."/>
            <person name="Frankel J."/>
            <person name="Tsao C.-C."/>
            <person name="Gorovsky M.A."/>
            <person name="Keeling P.J."/>
            <person name="Waller R.F."/>
            <person name="Patron N.J."/>
            <person name="Cherry J.M."/>
            <person name="Stover N.A."/>
            <person name="Krieger C.J."/>
            <person name="del Toro C."/>
            <person name="Ryder H.F."/>
            <person name="Williamson S.C."/>
            <person name="Barbeau R.A."/>
            <person name="Hamilton E.P."/>
            <person name="Orias E."/>
        </authorList>
    </citation>
    <scope>NUCLEOTIDE SEQUENCE [LARGE SCALE GENOMIC DNA]</scope>
    <source>
        <strain evidence="7">SB210</strain>
    </source>
</reference>